<dbReference type="EMBL" id="MT141724">
    <property type="protein sequence ID" value="QJA69645.1"/>
    <property type="molecule type" value="Genomic_DNA"/>
</dbReference>
<protein>
    <submittedName>
        <fullName evidence="2">Uncharacterized protein</fullName>
    </submittedName>
</protein>
<dbReference type="AlphaFoldDB" id="A0A6M3LJV6"/>
<reference evidence="2" key="1">
    <citation type="submission" date="2020-03" db="EMBL/GenBank/DDBJ databases">
        <title>The deep terrestrial virosphere.</title>
        <authorList>
            <person name="Holmfeldt K."/>
            <person name="Nilsson E."/>
            <person name="Simone D."/>
            <person name="Lopez-Fernandez M."/>
            <person name="Wu X."/>
            <person name="de Brujin I."/>
            <person name="Lundin D."/>
            <person name="Andersson A."/>
            <person name="Bertilsson S."/>
            <person name="Dopson M."/>
        </authorList>
    </citation>
    <scope>NUCLEOTIDE SEQUENCE</scope>
    <source>
        <strain evidence="1">MM415A04412</strain>
        <strain evidence="2">MM415B04088</strain>
    </source>
</reference>
<evidence type="ECO:0000313" key="2">
    <source>
        <dbReference type="EMBL" id="QJA93892.1"/>
    </source>
</evidence>
<accession>A0A6M3LJV6</accession>
<sequence>MVVIILIGLAFYWLLIETDYLRIRLYAGVICEIGACCDWRLSDNQVTKDMKEELIKRSNNGHKLKWGEFKDYMIPLCGWGYAYQFRDFAPEYKIELISEHSHYTWRTQDTGKLRDAFRVYRNPYLKVKLKV</sequence>
<gene>
    <name evidence="1" type="ORF">MM415A04412_0007</name>
    <name evidence="2" type="ORF">MM415B04088_0008</name>
</gene>
<organism evidence="2">
    <name type="scientific">viral metagenome</name>
    <dbReference type="NCBI Taxonomy" id="1070528"/>
    <lineage>
        <taxon>unclassified sequences</taxon>
        <taxon>metagenomes</taxon>
        <taxon>organismal metagenomes</taxon>
    </lineage>
</organism>
<evidence type="ECO:0000313" key="1">
    <source>
        <dbReference type="EMBL" id="QJA69645.1"/>
    </source>
</evidence>
<proteinExistence type="predicted"/>
<dbReference type="EMBL" id="MT143185">
    <property type="protein sequence ID" value="QJA93892.1"/>
    <property type="molecule type" value="Genomic_DNA"/>
</dbReference>
<name>A0A6M3LJV6_9ZZZZ</name>